<evidence type="ECO:0000313" key="1">
    <source>
        <dbReference type="EMBL" id="TID13097.1"/>
    </source>
</evidence>
<reference evidence="1 2" key="1">
    <citation type="submission" date="2019-04" db="EMBL/GenBank/DDBJ databases">
        <title>High contiguity whole genome sequence and gene annotation resource for two Venturia nashicola isolates.</title>
        <authorList>
            <person name="Prokchorchik M."/>
            <person name="Won K."/>
            <person name="Lee Y."/>
            <person name="Choi E.D."/>
            <person name="Segonzac C."/>
            <person name="Sohn K.H."/>
        </authorList>
    </citation>
    <scope>NUCLEOTIDE SEQUENCE [LARGE SCALE GENOMIC DNA]</scope>
    <source>
        <strain evidence="1 2">PRI2</strain>
    </source>
</reference>
<organism evidence="1 2">
    <name type="scientific">Venturia nashicola</name>
    <dbReference type="NCBI Taxonomy" id="86259"/>
    <lineage>
        <taxon>Eukaryota</taxon>
        <taxon>Fungi</taxon>
        <taxon>Dikarya</taxon>
        <taxon>Ascomycota</taxon>
        <taxon>Pezizomycotina</taxon>
        <taxon>Dothideomycetes</taxon>
        <taxon>Pleosporomycetidae</taxon>
        <taxon>Venturiales</taxon>
        <taxon>Venturiaceae</taxon>
        <taxon>Venturia</taxon>
    </lineage>
</organism>
<keyword evidence="2" id="KW-1185">Reference proteome</keyword>
<dbReference type="EMBL" id="SNSC02000029">
    <property type="protein sequence ID" value="TID13097.1"/>
    <property type="molecule type" value="Genomic_DNA"/>
</dbReference>
<evidence type="ECO:0000313" key="2">
    <source>
        <dbReference type="Proteomes" id="UP000298493"/>
    </source>
</evidence>
<accession>A0A4Z1P0Y3</accession>
<protein>
    <submittedName>
        <fullName evidence="1">Uncharacterized protein</fullName>
    </submittedName>
</protein>
<dbReference type="AlphaFoldDB" id="A0A4Z1P0Y3"/>
<gene>
    <name evidence="1" type="ORF">E6O75_ATG10046</name>
</gene>
<comment type="caution">
    <text evidence="1">The sequence shown here is derived from an EMBL/GenBank/DDBJ whole genome shotgun (WGS) entry which is preliminary data.</text>
</comment>
<proteinExistence type="predicted"/>
<sequence length="232" mass="26633">MNAQEDEEKCDLRPGKQNLYKDRERNLLRAQEPYQRFSLQRTHSLESVLSALSAPRADRRSFAGHISAPLQKAGTEVKGKCLEIFHNARRMFFRKTSFKVQMMQHHIYYLLDSIPYEQRRLGSARNLPQPIRVHINRYNRASTEPLDRLHLIFHHQAMAMPTELPHSSLFVIPLRIHGLNVALVPRHGHSHSIIILSLVVLAVMLTVKWDLLSHHSFTTAMNALSRNGGGNG</sequence>
<name>A0A4Z1P0Y3_9PEZI</name>
<dbReference type="Proteomes" id="UP000298493">
    <property type="component" value="Unassembled WGS sequence"/>
</dbReference>